<dbReference type="AlphaFoldDB" id="A0A815HWQ3"/>
<reference evidence="2" key="1">
    <citation type="submission" date="2021-02" db="EMBL/GenBank/DDBJ databases">
        <authorList>
            <person name="Nowell W R."/>
        </authorList>
    </citation>
    <scope>NUCLEOTIDE SEQUENCE</scope>
</reference>
<dbReference type="InterPro" id="IPR006577">
    <property type="entry name" value="UAS"/>
</dbReference>
<dbReference type="EMBL" id="CAJNOT010002997">
    <property type="protein sequence ID" value="CAF1357675.1"/>
    <property type="molecule type" value="Genomic_DNA"/>
</dbReference>
<dbReference type="EMBL" id="CAJOBD010002743">
    <property type="protein sequence ID" value="CAF3904905.1"/>
    <property type="molecule type" value="Genomic_DNA"/>
</dbReference>
<organism evidence="2 4">
    <name type="scientific">Rotaria sordida</name>
    <dbReference type="NCBI Taxonomy" id="392033"/>
    <lineage>
        <taxon>Eukaryota</taxon>
        <taxon>Metazoa</taxon>
        <taxon>Spiralia</taxon>
        <taxon>Gnathifera</taxon>
        <taxon>Rotifera</taxon>
        <taxon>Eurotatoria</taxon>
        <taxon>Bdelloidea</taxon>
        <taxon>Philodinida</taxon>
        <taxon>Philodinidae</taxon>
        <taxon>Rotaria</taxon>
    </lineage>
</organism>
<protein>
    <recommendedName>
        <fullName evidence="1">UAS domain-containing protein</fullName>
    </recommendedName>
</protein>
<evidence type="ECO:0000313" key="4">
    <source>
        <dbReference type="Proteomes" id="UP000663864"/>
    </source>
</evidence>
<dbReference type="InterPro" id="IPR049483">
    <property type="entry name" value="FAF1_2-like_UAS"/>
</dbReference>
<evidence type="ECO:0000313" key="3">
    <source>
        <dbReference type="EMBL" id="CAF3904905.1"/>
    </source>
</evidence>
<proteinExistence type="predicted"/>
<gene>
    <name evidence="3" type="ORF">JBS370_LOCUS21079</name>
    <name evidence="2" type="ORF">ZHD862_LOCUS30904</name>
</gene>
<feature type="domain" description="UAS" evidence="1">
    <location>
        <begin position="38"/>
        <end position="171"/>
    </location>
</feature>
<dbReference type="Gene3D" id="3.40.30.10">
    <property type="entry name" value="Glutaredoxin"/>
    <property type="match status" value="1"/>
</dbReference>
<sequence length="482" mass="57170">MDDDSEINDDEFFDYDHKFFDRSPFPDECQNEVVGIESFYLCFTRRYSACPVFFMGSLHEACQEAFSSPVIKEHRPVLVYIHNDKKIIIEYLLENYIVWPWDITFESNRNRLIQIWEEMFSIQFLDILSVKSCPMLIGIMRRSAGEKGWSLISEYEFKLLFKDNTLIRIQEKSGRETFLRELIIFKEECDDNEQLLSSDFITKTGLCLDIILDIAKYLTLNDAVKTFSDKILILLRKYKTKVHISYSSDTFIKMILRKIDPEQIVSLRLNPIRLRSMISSPLLNFTNVISLILLDLQTMNQIKACEAYFPNLTSLSLWTNNEIDFNIFSRELNQLRSSIRRFEIRCAEIRCTHSFIYHSNKAYTPNLTIENFLFDVSHATLPSINDCLEHYKSCFLTTTIDLIKYMANIRYVHLIINKWNFKQLLHFKEWTRLVNECRQLKKITLKVMGNIEQDQELIEDIVKIQKDLYNVRQSIKFQVIFV</sequence>
<dbReference type="Proteomes" id="UP000663864">
    <property type="component" value="Unassembled WGS sequence"/>
</dbReference>
<name>A0A815HWQ3_9BILA</name>
<evidence type="ECO:0000313" key="2">
    <source>
        <dbReference type="EMBL" id="CAF1357675.1"/>
    </source>
</evidence>
<comment type="caution">
    <text evidence="2">The sequence shown here is derived from an EMBL/GenBank/DDBJ whole genome shotgun (WGS) entry which is preliminary data.</text>
</comment>
<accession>A0A815HWQ3</accession>
<evidence type="ECO:0000259" key="1">
    <source>
        <dbReference type="SMART" id="SM00594"/>
    </source>
</evidence>
<dbReference type="Pfam" id="PF21021">
    <property type="entry name" value="FAF1"/>
    <property type="match status" value="1"/>
</dbReference>
<dbReference type="SMART" id="SM00594">
    <property type="entry name" value="UAS"/>
    <property type="match status" value="1"/>
</dbReference>
<dbReference type="Proteomes" id="UP000663836">
    <property type="component" value="Unassembled WGS sequence"/>
</dbReference>